<dbReference type="GO" id="GO:0006412">
    <property type="term" value="P:translation"/>
    <property type="evidence" value="ECO:0007669"/>
    <property type="project" value="InterPro"/>
</dbReference>
<dbReference type="NCBIfam" id="TIGR00029">
    <property type="entry name" value="S20"/>
    <property type="match status" value="1"/>
</dbReference>
<dbReference type="GO" id="GO:0005840">
    <property type="term" value="C:ribosome"/>
    <property type="evidence" value="ECO:0007669"/>
    <property type="project" value="UniProtKB-KW"/>
</dbReference>
<dbReference type="Pfam" id="PF01649">
    <property type="entry name" value="Ribosomal_S20p"/>
    <property type="match status" value="1"/>
</dbReference>
<name>A0A1F7X415_9BACT</name>
<dbReference type="Proteomes" id="UP000176939">
    <property type="component" value="Unassembled WGS sequence"/>
</dbReference>
<accession>A0A1F7X415</accession>
<dbReference type="Gene3D" id="1.20.58.110">
    <property type="entry name" value="Ribosomal protein S20"/>
    <property type="match status" value="1"/>
</dbReference>
<keyword evidence="3" id="KW-0689">Ribosomal protein</keyword>
<dbReference type="EMBL" id="MGFQ01000019">
    <property type="protein sequence ID" value="OGM09844.1"/>
    <property type="molecule type" value="Genomic_DNA"/>
</dbReference>
<evidence type="ECO:0000256" key="2">
    <source>
        <dbReference type="ARBA" id="ARBA00022884"/>
    </source>
</evidence>
<evidence type="ECO:0000256" key="5">
    <source>
        <dbReference type="ARBA" id="ARBA00035136"/>
    </source>
</evidence>
<dbReference type="AlphaFoldDB" id="A0A1F7X415"/>
<keyword evidence="1" id="KW-0699">rRNA-binding</keyword>
<gene>
    <name evidence="7" type="ORF">A2Z67_03535</name>
</gene>
<dbReference type="GO" id="GO:0003735">
    <property type="term" value="F:structural constituent of ribosome"/>
    <property type="evidence" value="ECO:0007669"/>
    <property type="project" value="InterPro"/>
</dbReference>
<dbReference type="SUPFAM" id="SSF46992">
    <property type="entry name" value="Ribosomal protein S20"/>
    <property type="match status" value="1"/>
</dbReference>
<evidence type="ECO:0000313" key="8">
    <source>
        <dbReference type="Proteomes" id="UP000176939"/>
    </source>
</evidence>
<comment type="caution">
    <text evidence="7">The sequence shown here is derived from an EMBL/GenBank/DDBJ whole genome shotgun (WGS) entry which is preliminary data.</text>
</comment>
<proteinExistence type="predicted"/>
<protein>
    <recommendedName>
        <fullName evidence="5">Small ribosomal subunit protein bS20</fullName>
    </recommendedName>
    <alternativeName>
        <fullName evidence="6">30S ribosomal protein S20</fullName>
    </alternativeName>
</protein>
<reference evidence="7 8" key="1">
    <citation type="journal article" date="2016" name="Nat. Commun.">
        <title>Thousands of microbial genomes shed light on interconnected biogeochemical processes in an aquifer system.</title>
        <authorList>
            <person name="Anantharaman K."/>
            <person name="Brown C.T."/>
            <person name="Hug L.A."/>
            <person name="Sharon I."/>
            <person name="Castelle C.J."/>
            <person name="Probst A.J."/>
            <person name="Thomas B.C."/>
            <person name="Singh A."/>
            <person name="Wilkins M.J."/>
            <person name="Karaoz U."/>
            <person name="Brodie E.L."/>
            <person name="Williams K.H."/>
            <person name="Hubbard S.S."/>
            <person name="Banfield J.F."/>
        </authorList>
    </citation>
    <scope>NUCLEOTIDE SEQUENCE [LARGE SCALE GENOMIC DNA]</scope>
</reference>
<dbReference type="GO" id="GO:1990904">
    <property type="term" value="C:ribonucleoprotein complex"/>
    <property type="evidence" value="ECO:0007669"/>
    <property type="project" value="UniProtKB-KW"/>
</dbReference>
<dbReference type="GO" id="GO:0019843">
    <property type="term" value="F:rRNA binding"/>
    <property type="evidence" value="ECO:0007669"/>
    <property type="project" value="UniProtKB-KW"/>
</dbReference>
<sequence>MPVTKTAKRALRGSKRKGQINSLILSMLEIAVRKARVSKTKESILKAVSLLDRASKKKAIHKNKASRIKSSLAKLLPKRVAGKSKKNLKKGNK</sequence>
<keyword evidence="4" id="KW-0687">Ribonucleoprotein</keyword>
<evidence type="ECO:0000256" key="1">
    <source>
        <dbReference type="ARBA" id="ARBA00022730"/>
    </source>
</evidence>
<organism evidence="7 8">
    <name type="scientific">Candidatus Woesebacteria bacterium RBG_13_36_22</name>
    <dbReference type="NCBI Taxonomy" id="1802478"/>
    <lineage>
        <taxon>Bacteria</taxon>
        <taxon>Candidatus Woeseibacteriota</taxon>
    </lineage>
</organism>
<keyword evidence="2" id="KW-0694">RNA-binding</keyword>
<dbReference type="InterPro" id="IPR036510">
    <property type="entry name" value="Ribosomal_bS20_sf"/>
</dbReference>
<evidence type="ECO:0000256" key="6">
    <source>
        <dbReference type="ARBA" id="ARBA00035343"/>
    </source>
</evidence>
<evidence type="ECO:0000256" key="4">
    <source>
        <dbReference type="ARBA" id="ARBA00023274"/>
    </source>
</evidence>
<evidence type="ECO:0000313" key="7">
    <source>
        <dbReference type="EMBL" id="OGM09844.1"/>
    </source>
</evidence>
<dbReference type="InterPro" id="IPR002583">
    <property type="entry name" value="Ribosomal_bS20"/>
</dbReference>
<evidence type="ECO:0000256" key="3">
    <source>
        <dbReference type="ARBA" id="ARBA00022980"/>
    </source>
</evidence>